<dbReference type="STRING" id="52131.GA0061100_107251"/>
<reference evidence="2" key="1">
    <citation type="submission" date="2016-08" db="EMBL/GenBank/DDBJ databases">
        <authorList>
            <person name="Varghese N."/>
            <person name="Submissions Spin"/>
        </authorList>
    </citation>
    <scope>NUCLEOTIDE SEQUENCE [LARGE SCALE GENOMIC DNA]</scope>
    <source>
        <strain evidence="2">CCBAU 57015</strain>
    </source>
</reference>
<dbReference type="GO" id="GO:0008168">
    <property type="term" value="F:methyltransferase activity"/>
    <property type="evidence" value="ECO:0007669"/>
    <property type="project" value="UniProtKB-KW"/>
</dbReference>
<dbReference type="InterPro" id="IPR027612">
    <property type="entry name" value="Put_MTase_LIC12133"/>
</dbReference>
<dbReference type="Proteomes" id="UP000186228">
    <property type="component" value="Unassembled WGS sequence"/>
</dbReference>
<gene>
    <name evidence="1" type="ORF">GA0061100_107251</name>
</gene>
<keyword evidence="2" id="KW-1185">Reference proteome</keyword>
<dbReference type="OrthoDB" id="118271at2"/>
<keyword evidence="1" id="KW-0489">Methyltransferase</keyword>
<keyword evidence="1" id="KW-0808">Transferase</keyword>
<sequence length="278" mass="30864">MTASLWSGSSWSAHARSAVKGTAQTVAQGLLPLRLARGRLNYLLPFPRRFTGAYDSYEAAMAAAPRHTMAGYDHDEIATVAFAKMCEVTPWDYPVLFWVRNLLHEIDGLVDAGGHMGTKYRAFRPLLPLDGAFRWVVYDLPAIVRAGQGLAEKEGLTSLSFVDRIGDAGEMPLLLGSGLMQYLDMPLSGLLSQMPSRPRHLILNKVALRKGRTIVTLERIGRSYVPYHMRNEADFTGDIARLGYKLVDRWSIPSLSHAIDTHPELGRSESAGFYFRLG</sequence>
<dbReference type="NCBIfam" id="TIGR04325">
    <property type="entry name" value="MTase_LIC12133"/>
    <property type="match status" value="1"/>
</dbReference>
<dbReference type="GO" id="GO:0032259">
    <property type="term" value="P:methylation"/>
    <property type="evidence" value="ECO:0007669"/>
    <property type="project" value="UniProtKB-KW"/>
</dbReference>
<evidence type="ECO:0000313" key="2">
    <source>
        <dbReference type="Proteomes" id="UP000186228"/>
    </source>
</evidence>
<proteinExistence type="predicted"/>
<dbReference type="RefSeq" id="WP_083961426.1">
    <property type="nucleotide sequence ID" value="NZ_FMAC01000007.1"/>
</dbReference>
<protein>
    <submittedName>
        <fullName evidence="1">Putative methyltransferase, LIC12133 family</fullName>
    </submittedName>
</protein>
<evidence type="ECO:0000313" key="1">
    <source>
        <dbReference type="EMBL" id="SCB30191.1"/>
    </source>
</evidence>
<name>A0A1C3VQX6_9HYPH</name>
<organism evidence="1 2">
    <name type="scientific">Rhizobium hainanense</name>
    <dbReference type="NCBI Taxonomy" id="52131"/>
    <lineage>
        <taxon>Bacteria</taxon>
        <taxon>Pseudomonadati</taxon>
        <taxon>Pseudomonadota</taxon>
        <taxon>Alphaproteobacteria</taxon>
        <taxon>Hyphomicrobiales</taxon>
        <taxon>Rhizobiaceae</taxon>
        <taxon>Rhizobium/Agrobacterium group</taxon>
        <taxon>Rhizobium</taxon>
    </lineage>
</organism>
<dbReference type="AlphaFoldDB" id="A0A1C3VQX6"/>
<accession>A0A1C3VQX6</accession>
<dbReference type="EMBL" id="FMAC01000007">
    <property type="protein sequence ID" value="SCB30191.1"/>
    <property type="molecule type" value="Genomic_DNA"/>
</dbReference>